<evidence type="ECO:0000313" key="5">
    <source>
        <dbReference type="Proteomes" id="UP001318860"/>
    </source>
</evidence>
<dbReference type="SUPFAM" id="SSF49503">
    <property type="entry name" value="Cupredoxins"/>
    <property type="match status" value="1"/>
</dbReference>
<feature type="compositionally biased region" description="Low complexity" evidence="1">
    <location>
        <begin position="175"/>
        <end position="190"/>
    </location>
</feature>
<dbReference type="InterPro" id="IPR039391">
    <property type="entry name" value="Phytocyanin-like"/>
</dbReference>
<keyword evidence="2" id="KW-1133">Transmembrane helix</keyword>
<accession>A0ABR0X8F8</accession>
<proteinExistence type="predicted"/>
<gene>
    <name evidence="4" type="ORF">DH2020_010201</name>
</gene>
<name>A0ABR0X8F8_REHGL</name>
<feature type="transmembrane region" description="Helical" evidence="2">
    <location>
        <begin position="197"/>
        <end position="217"/>
    </location>
</feature>
<evidence type="ECO:0000256" key="1">
    <source>
        <dbReference type="SAM" id="MobiDB-lite"/>
    </source>
</evidence>
<keyword evidence="2" id="KW-0812">Transmembrane</keyword>
<dbReference type="PROSITE" id="PS51485">
    <property type="entry name" value="PHYTOCYANIN"/>
    <property type="match status" value="1"/>
</dbReference>
<keyword evidence="5" id="KW-1185">Reference proteome</keyword>
<evidence type="ECO:0000313" key="4">
    <source>
        <dbReference type="EMBL" id="KAK6155953.1"/>
    </source>
</evidence>
<evidence type="ECO:0000256" key="2">
    <source>
        <dbReference type="SAM" id="Phobius"/>
    </source>
</evidence>
<organism evidence="4 5">
    <name type="scientific">Rehmannia glutinosa</name>
    <name type="common">Chinese foxglove</name>
    <dbReference type="NCBI Taxonomy" id="99300"/>
    <lineage>
        <taxon>Eukaryota</taxon>
        <taxon>Viridiplantae</taxon>
        <taxon>Streptophyta</taxon>
        <taxon>Embryophyta</taxon>
        <taxon>Tracheophyta</taxon>
        <taxon>Spermatophyta</taxon>
        <taxon>Magnoliopsida</taxon>
        <taxon>eudicotyledons</taxon>
        <taxon>Gunneridae</taxon>
        <taxon>Pentapetalae</taxon>
        <taxon>asterids</taxon>
        <taxon>lamiids</taxon>
        <taxon>Lamiales</taxon>
        <taxon>Orobanchaceae</taxon>
        <taxon>Rehmannieae</taxon>
        <taxon>Rehmannia</taxon>
    </lineage>
</organism>
<dbReference type="EMBL" id="JABTTQ020000005">
    <property type="protein sequence ID" value="KAK6155953.1"/>
    <property type="molecule type" value="Genomic_DNA"/>
</dbReference>
<dbReference type="Proteomes" id="UP001318860">
    <property type="component" value="Unassembled WGS sequence"/>
</dbReference>
<evidence type="ECO:0000259" key="3">
    <source>
        <dbReference type="PROSITE" id="PS51485"/>
    </source>
</evidence>
<dbReference type="InterPro" id="IPR003245">
    <property type="entry name" value="Phytocyanin_dom"/>
</dbReference>
<feature type="region of interest" description="Disordered" evidence="1">
    <location>
        <begin position="166"/>
        <end position="190"/>
    </location>
</feature>
<feature type="domain" description="Phytocyanin" evidence="3">
    <location>
        <begin position="63"/>
        <end position="161"/>
    </location>
</feature>
<dbReference type="PANTHER" id="PTHR33021:SF507">
    <property type="entry name" value="PHYTOCYANIN DOMAIN-CONTAINING PROTEIN"/>
    <property type="match status" value="1"/>
</dbReference>
<sequence length="218" mass="23925">MLGNLIRGNISANKSKERRENPPALKSYIKTTSPNLSCHLQKWQSCFSSHNFTLTLCLNMFATVYTVGDNSGWDISTDIDSWARDKTFAVGDTLLFQYSQYHSVSEVTKKNYEGCNTTNVLQTSSNGNTSFALTEPGDRYFICGNRLHCLGGMKLHANVLGERVSSPIGAPEAQPGGNLPPGSSKSNNPSSSAFHNMIRMDIMVLAFFGSLAILFHVM</sequence>
<keyword evidence="2" id="KW-0472">Membrane</keyword>
<dbReference type="CDD" id="cd04216">
    <property type="entry name" value="Phytocyanin"/>
    <property type="match status" value="1"/>
</dbReference>
<dbReference type="InterPro" id="IPR008972">
    <property type="entry name" value="Cupredoxin"/>
</dbReference>
<dbReference type="Pfam" id="PF02298">
    <property type="entry name" value="Cu_bind_like"/>
    <property type="match status" value="1"/>
</dbReference>
<reference evidence="4 5" key="1">
    <citation type="journal article" date="2021" name="Comput. Struct. Biotechnol. J.">
        <title>De novo genome assembly of the potent medicinal plant Rehmannia glutinosa using nanopore technology.</title>
        <authorList>
            <person name="Ma L."/>
            <person name="Dong C."/>
            <person name="Song C."/>
            <person name="Wang X."/>
            <person name="Zheng X."/>
            <person name="Niu Y."/>
            <person name="Chen S."/>
            <person name="Feng W."/>
        </authorList>
    </citation>
    <scope>NUCLEOTIDE SEQUENCE [LARGE SCALE GENOMIC DNA]</scope>
    <source>
        <strain evidence="4">DH-2019</strain>
    </source>
</reference>
<dbReference type="Gene3D" id="2.60.40.420">
    <property type="entry name" value="Cupredoxins - blue copper proteins"/>
    <property type="match status" value="1"/>
</dbReference>
<dbReference type="PANTHER" id="PTHR33021">
    <property type="entry name" value="BLUE COPPER PROTEIN"/>
    <property type="match status" value="1"/>
</dbReference>
<protein>
    <recommendedName>
        <fullName evidence="3">Phytocyanin domain-containing protein</fullName>
    </recommendedName>
</protein>
<comment type="caution">
    <text evidence="4">The sequence shown here is derived from an EMBL/GenBank/DDBJ whole genome shotgun (WGS) entry which is preliminary data.</text>
</comment>